<protein>
    <submittedName>
        <fullName evidence="2">Uncharacterized protein</fullName>
    </submittedName>
</protein>
<gene>
    <name evidence="2" type="ORF">ACKI1S_23355</name>
</gene>
<name>A0ABW9IQ15_STRGJ</name>
<evidence type="ECO:0000313" key="2">
    <source>
        <dbReference type="EMBL" id="MFM9649069.1"/>
    </source>
</evidence>
<reference evidence="2 3" key="1">
    <citation type="submission" date="2024-12" db="EMBL/GenBank/DDBJ databases">
        <title>Forecasting of Potato common scab and diversities of Pathogenic streptomyces spp. in china.</title>
        <authorList>
            <person name="Handique U."/>
            <person name="Wu J."/>
        </authorList>
    </citation>
    <scope>NUCLEOTIDE SEQUENCE [LARGE SCALE GENOMIC DNA]</scope>
    <source>
        <strain evidence="2 3">ZRIMU1585</strain>
    </source>
</reference>
<organism evidence="2 3">
    <name type="scientific">Streptomyces galilaeus</name>
    <dbReference type="NCBI Taxonomy" id="33899"/>
    <lineage>
        <taxon>Bacteria</taxon>
        <taxon>Bacillati</taxon>
        <taxon>Actinomycetota</taxon>
        <taxon>Actinomycetes</taxon>
        <taxon>Kitasatosporales</taxon>
        <taxon>Streptomycetaceae</taxon>
        <taxon>Streptomyces</taxon>
    </lineage>
</organism>
<evidence type="ECO:0000313" key="3">
    <source>
        <dbReference type="Proteomes" id="UP001631993"/>
    </source>
</evidence>
<dbReference type="Proteomes" id="UP001631993">
    <property type="component" value="Unassembled WGS sequence"/>
</dbReference>
<proteinExistence type="predicted"/>
<comment type="caution">
    <text evidence="2">The sequence shown here is derived from an EMBL/GenBank/DDBJ whole genome shotgun (WGS) entry which is preliminary data.</text>
</comment>
<keyword evidence="3" id="KW-1185">Reference proteome</keyword>
<dbReference type="EMBL" id="JBJVNE010000011">
    <property type="protein sequence ID" value="MFM9649069.1"/>
    <property type="molecule type" value="Genomic_DNA"/>
</dbReference>
<feature type="region of interest" description="Disordered" evidence="1">
    <location>
        <begin position="109"/>
        <end position="150"/>
    </location>
</feature>
<evidence type="ECO:0000256" key="1">
    <source>
        <dbReference type="SAM" id="MobiDB-lite"/>
    </source>
</evidence>
<feature type="compositionally biased region" description="Basic and acidic residues" evidence="1">
    <location>
        <begin position="109"/>
        <end position="140"/>
    </location>
</feature>
<dbReference type="RefSeq" id="WP_369277389.1">
    <property type="nucleotide sequence ID" value="NZ_JBJVMW010000011.1"/>
</dbReference>
<accession>A0ABW9IQ15</accession>
<sequence length="150" mass="16404">MSRATRVSTIRRHLVEGGLVDLGIDEATQKAGDPARHEADGFSVRQHTDAAGTLVVIAGAYGPNWVRTLAEISSRLESPQVKCTVISEALDLGDHEVITRWATSEELQARKAAQQERHASRTADFARQEAQKRAEEERQALEATGQSGLF</sequence>